<dbReference type="EMBL" id="KQ981490">
    <property type="protein sequence ID" value="KYN41159.1"/>
    <property type="molecule type" value="Genomic_DNA"/>
</dbReference>
<gene>
    <name evidence="1" type="ORF">ALC56_04310</name>
</gene>
<reference evidence="1 2" key="1">
    <citation type="submission" date="2016-03" db="EMBL/GenBank/DDBJ databases">
        <title>Trachymyrmex septentrionalis WGS genome.</title>
        <authorList>
            <person name="Nygaard S."/>
            <person name="Hu H."/>
            <person name="Boomsma J."/>
            <person name="Zhang G."/>
        </authorList>
    </citation>
    <scope>NUCLEOTIDE SEQUENCE [LARGE SCALE GENOMIC DNA]</scope>
    <source>
        <strain evidence="1">Tsep2-gDNA-1</strain>
        <tissue evidence="1">Whole body</tissue>
    </source>
</reference>
<name>A0A195FMI7_9HYME</name>
<evidence type="ECO:0000313" key="1">
    <source>
        <dbReference type="EMBL" id="KYN41159.1"/>
    </source>
</evidence>
<feature type="non-terminal residue" evidence="1">
    <location>
        <position position="1"/>
    </location>
</feature>
<sequence length="69" mass="7566">KYFSLTHAKNELTLALVALSNVWPLNRIVLSVAAISSTPATSTRKEVIQCHQPPELMSFNATTLNENIA</sequence>
<protein>
    <submittedName>
        <fullName evidence="1">Uncharacterized protein</fullName>
    </submittedName>
</protein>
<dbReference type="AlphaFoldDB" id="A0A195FMI7"/>
<accession>A0A195FMI7</accession>
<evidence type="ECO:0000313" key="2">
    <source>
        <dbReference type="Proteomes" id="UP000078541"/>
    </source>
</evidence>
<proteinExistence type="predicted"/>
<organism evidence="1 2">
    <name type="scientific">Trachymyrmex septentrionalis</name>
    <dbReference type="NCBI Taxonomy" id="34720"/>
    <lineage>
        <taxon>Eukaryota</taxon>
        <taxon>Metazoa</taxon>
        <taxon>Ecdysozoa</taxon>
        <taxon>Arthropoda</taxon>
        <taxon>Hexapoda</taxon>
        <taxon>Insecta</taxon>
        <taxon>Pterygota</taxon>
        <taxon>Neoptera</taxon>
        <taxon>Endopterygota</taxon>
        <taxon>Hymenoptera</taxon>
        <taxon>Apocrita</taxon>
        <taxon>Aculeata</taxon>
        <taxon>Formicoidea</taxon>
        <taxon>Formicidae</taxon>
        <taxon>Myrmicinae</taxon>
        <taxon>Trachymyrmex</taxon>
    </lineage>
</organism>
<dbReference type="Proteomes" id="UP000078541">
    <property type="component" value="Unassembled WGS sequence"/>
</dbReference>
<keyword evidence="2" id="KW-1185">Reference proteome</keyword>